<sequence>MESSSSTMRRPCFRAEDDGLASIAGFSAFLCYNGGNGAGIMMKRRNSLRNITSLSSSPVSSPRSGRLFDARFEELHSPHFLESCFLCKKPLGGNRDIFMYSEECRQEQIDIDEAKEKNRKVKALRNKKESAKSTSTTSSSSTPSKNPNYPFRTGTVAAA</sequence>
<name>A0A803LUA6_CHEQI</name>
<evidence type="ECO:0000313" key="9">
    <source>
        <dbReference type="Proteomes" id="UP000596660"/>
    </source>
</evidence>
<feature type="region of interest" description="Disordered" evidence="5">
    <location>
        <begin position="115"/>
        <end position="159"/>
    </location>
</feature>
<organism evidence="8 9">
    <name type="scientific">Chenopodium quinoa</name>
    <name type="common">Quinoa</name>
    <dbReference type="NCBI Taxonomy" id="63459"/>
    <lineage>
        <taxon>Eukaryota</taxon>
        <taxon>Viridiplantae</taxon>
        <taxon>Streptophyta</taxon>
        <taxon>Embryophyta</taxon>
        <taxon>Tracheophyta</taxon>
        <taxon>Spermatophyta</taxon>
        <taxon>Magnoliopsida</taxon>
        <taxon>eudicotyledons</taxon>
        <taxon>Gunneridae</taxon>
        <taxon>Pentapetalae</taxon>
        <taxon>Caryophyllales</taxon>
        <taxon>Chenopodiaceae</taxon>
        <taxon>Chenopodioideae</taxon>
        <taxon>Atripliceae</taxon>
        <taxon>Chenopodium</taxon>
    </lineage>
</organism>
<feature type="compositionally biased region" description="Low complexity" evidence="5">
    <location>
        <begin position="132"/>
        <end position="145"/>
    </location>
</feature>
<evidence type="ECO:0000256" key="3">
    <source>
        <dbReference type="ARBA" id="ARBA00022771"/>
    </source>
</evidence>
<evidence type="ECO:0000256" key="5">
    <source>
        <dbReference type="SAM" id="MobiDB-lite"/>
    </source>
</evidence>
<dbReference type="PANTHER" id="PTHR46057:SF9">
    <property type="entry name" value="FCS-LIKE ZINC FINGER 1"/>
    <property type="match status" value="1"/>
</dbReference>
<keyword evidence="3" id="KW-0863">Zinc-finger</keyword>
<evidence type="ECO:0000256" key="4">
    <source>
        <dbReference type="PROSITE-ProRule" id="PRU01131"/>
    </source>
</evidence>
<dbReference type="InterPro" id="IPR044533">
    <property type="entry name" value="FLZ1/2/3"/>
</dbReference>
<dbReference type="Pfam" id="PF04570">
    <property type="entry name" value="zf-FLZ"/>
    <property type="match status" value="1"/>
</dbReference>
<keyword evidence="9" id="KW-1185">Reference proteome</keyword>
<keyword evidence="6" id="KW-1133">Transmembrane helix</keyword>
<keyword evidence="2" id="KW-0479">Metal-binding</keyword>
<dbReference type="InterPro" id="IPR007650">
    <property type="entry name" value="Zf-FLZ_dom"/>
</dbReference>
<dbReference type="PROSITE" id="PS51795">
    <property type="entry name" value="ZF_FLZ"/>
    <property type="match status" value="1"/>
</dbReference>
<dbReference type="OMA" id="DACHRAN"/>
<keyword evidence="6" id="KW-0472">Membrane</keyword>
<evidence type="ECO:0000256" key="1">
    <source>
        <dbReference type="ARBA" id="ARBA00009374"/>
    </source>
</evidence>
<evidence type="ECO:0000313" key="8">
    <source>
        <dbReference type="EnsemblPlants" id="AUR62018800-RA:cds"/>
    </source>
</evidence>
<dbReference type="EnsemblPlants" id="AUR62018800-RA">
    <property type="protein sequence ID" value="AUR62018800-RA:cds"/>
    <property type="gene ID" value="AUR62018800"/>
</dbReference>
<dbReference type="Proteomes" id="UP000596660">
    <property type="component" value="Unplaced"/>
</dbReference>
<reference evidence="8" key="1">
    <citation type="journal article" date="2017" name="Nature">
        <title>The genome of Chenopodium quinoa.</title>
        <authorList>
            <person name="Jarvis D.E."/>
            <person name="Ho Y.S."/>
            <person name="Lightfoot D.J."/>
            <person name="Schmoeckel S.M."/>
            <person name="Li B."/>
            <person name="Borm T.J.A."/>
            <person name="Ohyanagi H."/>
            <person name="Mineta K."/>
            <person name="Michell C.T."/>
            <person name="Saber N."/>
            <person name="Kharbatia N.M."/>
            <person name="Rupper R.R."/>
            <person name="Sharp A.R."/>
            <person name="Dally N."/>
            <person name="Boughton B.A."/>
            <person name="Woo Y.H."/>
            <person name="Gao G."/>
            <person name="Schijlen E.G.W.M."/>
            <person name="Guo X."/>
            <person name="Momin A.A."/>
            <person name="Negrao S."/>
            <person name="Al-Babili S."/>
            <person name="Gehring C."/>
            <person name="Roessner U."/>
            <person name="Jung C."/>
            <person name="Murphy K."/>
            <person name="Arold S.T."/>
            <person name="Gojobori T."/>
            <person name="van der Linden C.G."/>
            <person name="van Loo E.N."/>
            <person name="Jellen E.N."/>
            <person name="Maughan P.J."/>
            <person name="Tester M."/>
        </authorList>
    </citation>
    <scope>NUCLEOTIDE SEQUENCE [LARGE SCALE GENOMIC DNA]</scope>
    <source>
        <strain evidence="8">cv. PI 614886</strain>
    </source>
</reference>
<dbReference type="Gramene" id="AUR62018800-RA">
    <property type="protein sequence ID" value="AUR62018800-RA:cds"/>
    <property type="gene ID" value="AUR62018800"/>
</dbReference>
<keyword evidence="3" id="KW-0862">Zinc</keyword>
<accession>A0A803LUA6</accession>
<comment type="similarity">
    <text evidence="1">Belongs to the FLZ family.</text>
</comment>
<keyword evidence="6" id="KW-0812">Transmembrane</keyword>
<dbReference type="GO" id="GO:0008270">
    <property type="term" value="F:zinc ion binding"/>
    <property type="evidence" value="ECO:0007669"/>
    <property type="project" value="UniProtKB-KW"/>
</dbReference>
<feature type="zinc finger region" description="FLZ-type" evidence="4">
    <location>
        <begin position="79"/>
        <end position="116"/>
    </location>
</feature>
<feature type="domain" description="FLZ-type" evidence="7">
    <location>
        <begin position="79"/>
        <end position="116"/>
    </location>
</feature>
<evidence type="ECO:0000256" key="6">
    <source>
        <dbReference type="SAM" id="Phobius"/>
    </source>
</evidence>
<proteinExistence type="inferred from homology"/>
<dbReference type="AlphaFoldDB" id="A0A803LUA6"/>
<evidence type="ECO:0000256" key="2">
    <source>
        <dbReference type="ARBA" id="ARBA00022723"/>
    </source>
</evidence>
<feature type="transmembrane region" description="Helical" evidence="6">
    <location>
        <begin position="20"/>
        <end position="41"/>
    </location>
</feature>
<protein>
    <recommendedName>
        <fullName evidence="7">FLZ-type domain-containing protein</fullName>
    </recommendedName>
</protein>
<evidence type="ECO:0000259" key="7">
    <source>
        <dbReference type="PROSITE" id="PS51795"/>
    </source>
</evidence>
<reference evidence="8" key="2">
    <citation type="submission" date="2021-03" db="UniProtKB">
        <authorList>
            <consortium name="EnsemblPlants"/>
        </authorList>
    </citation>
    <scope>IDENTIFICATION</scope>
</reference>
<dbReference type="PANTHER" id="PTHR46057">
    <property type="entry name" value="FCS-LIKE ZINC FINGER 1-RELATED"/>
    <property type="match status" value="1"/>
</dbReference>